<feature type="transmembrane region" description="Helical" evidence="11">
    <location>
        <begin position="420"/>
        <end position="443"/>
    </location>
</feature>
<evidence type="ECO:0000256" key="5">
    <source>
        <dbReference type="ARBA" id="ARBA00022692"/>
    </source>
</evidence>
<keyword evidence="7 11" id="KW-0862">Zinc</keyword>
<evidence type="ECO:0000256" key="7">
    <source>
        <dbReference type="ARBA" id="ARBA00022833"/>
    </source>
</evidence>
<dbReference type="CDD" id="cd06163">
    <property type="entry name" value="S2P-M50_PDZ_RseP-like"/>
    <property type="match status" value="1"/>
</dbReference>
<gene>
    <name evidence="13" type="primary">rseP</name>
    <name evidence="13" type="ORF">NO357_01175</name>
</gene>
<keyword evidence="8 11" id="KW-1133">Transmembrane helix</keyword>
<evidence type="ECO:0000256" key="3">
    <source>
        <dbReference type="ARBA" id="ARBA00007931"/>
    </source>
</evidence>
<dbReference type="EC" id="3.4.24.-" evidence="11"/>
<comment type="caution">
    <text evidence="13">The sequence shown here is derived from an EMBL/GenBank/DDBJ whole genome shotgun (WGS) entry which is preliminary data.</text>
</comment>
<protein>
    <recommendedName>
        <fullName evidence="11">Zinc metalloprotease</fullName>
        <ecNumber evidence="11">3.4.24.-</ecNumber>
    </recommendedName>
</protein>
<evidence type="ECO:0000256" key="11">
    <source>
        <dbReference type="RuleBase" id="RU362031"/>
    </source>
</evidence>
<feature type="transmembrane region" description="Helical" evidence="11">
    <location>
        <begin position="6"/>
        <end position="30"/>
    </location>
</feature>
<comment type="similarity">
    <text evidence="3 11">Belongs to the peptidase M50B family.</text>
</comment>
<comment type="subcellular location">
    <subcellularLocation>
        <location evidence="2">Membrane</location>
        <topology evidence="2">Multi-pass membrane protein</topology>
    </subcellularLocation>
</comment>
<reference evidence="13" key="1">
    <citation type="submission" date="2022-07" db="EMBL/GenBank/DDBJ databases">
        <authorList>
            <person name="Otstavnykh N."/>
            <person name="Isaeva M."/>
            <person name="Bystritskaya E."/>
        </authorList>
    </citation>
    <scope>NUCLEOTIDE SEQUENCE</scope>
    <source>
        <strain evidence="13">KCTC 52189</strain>
    </source>
</reference>
<keyword evidence="9 11" id="KW-0482">Metalloprotease</keyword>
<keyword evidence="10 11" id="KW-0472">Membrane</keyword>
<dbReference type="Pfam" id="PF02163">
    <property type="entry name" value="Peptidase_M50"/>
    <property type="match status" value="1"/>
</dbReference>
<dbReference type="EMBL" id="JANHAX010000001">
    <property type="protein sequence ID" value="MDQ2088510.1"/>
    <property type="molecule type" value="Genomic_DNA"/>
</dbReference>
<dbReference type="InterPro" id="IPR041489">
    <property type="entry name" value="PDZ_6"/>
</dbReference>
<reference evidence="13" key="2">
    <citation type="submission" date="2023-02" db="EMBL/GenBank/DDBJ databases">
        <title>'Rhodoalgimonas zhirmunskyi' gen. nov., isolated from a red alga.</title>
        <authorList>
            <person name="Nedashkovskaya O.I."/>
            <person name="Otstavnykh N.Y."/>
            <person name="Bystritskaya E.P."/>
            <person name="Balabanova L.A."/>
            <person name="Isaeva M.P."/>
        </authorList>
    </citation>
    <scope>NUCLEOTIDE SEQUENCE</scope>
    <source>
        <strain evidence="13">KCTC 52189</strain>
    </source>
</reference>
<dbReference type="InterPro" id="IPR001478">
    <property type="entry name" value="PDZ"/>
</dbReference>
<dbReference type="GO" id="GO:0004222">
    <property type="term" value="F:metalloendopeptidase activity"/>
    <property type="evidence" value="ECO:0007669"/>
    <property type="project" value="InterPro"/>
</dbReference>
<feature type="transmembrane region" description="Helical" evidence="11">
    <location>
        <begin position="378"/>
        <end position="400"/>
    </location>
</feature>
<dbReference type="GO" id="GO:0006508">
    <property type="term" value="P:proteolysis"/>
    <property type="evidence" value="ECO:0007669"/>
    <property type="project" value="UniProtKB-KW"/>
</dbReference>
<evidence type="ECO:0000256" key="10">
    <source>
        <dbReference type="ARBA" id="ARBA00023136"/>
    </source>
</evidence>
<dbReference type="PANTHER" id="PTHR42837">
    <property type="entry name" value="REGULATOR OF SIGMA-E PROTEASE RSEP"/>
    <property type="match status" value="1"/>
</dbReference>
<keyword evidence="14" id="KW-1185">Reference proteome</keyword>
<feature type="domain" description="PDZ" evidence="12">
    <location>
        <begin position="172"/>
        <end position="278"/>
    </location>
</feature>
<dbReference type="RefSeq" id="WP_306733775.1">
    <property type="nucleotide sequence ID" value="NZ_JANHAX010000001.1"/>
</dbReference>
<sequence length="456" mass="49179">MDIAAIIPTLGGTAFTFVAFVVALSVIVAVHEYGHYIVGRWSGIHAEVFSLGFGPVLWSRMDRRGTRWQVAAIPFGGYVKFLGDADAASAGEDEDAVAELTPEQRRHTMAGAPLWARAATVAAGPVFNFILSILIYAGLVMAIGQTREPMTIGSFEPLPGVVNELRPGDEILSMGGVVVTDESGKSDFTGVREQLPKEPVLTYLVRRDGVQREVRGPYPFPPLVSELLPLSAAADAGLQVGDVVTAVDGAAIFDFDQLKQKVEAATGAPLKLDVWRDGQISEFVLKPRRVDEPQADGGFKTEWRIGIAGRQFFEPARDAHGPIEALKRGAQATWDIIARIPSSLYSLVTGAISSCNMAGPITMAQVSGHMASQGAENFISFIALISTAIGLFNLFPIPVLDGGHLVFYAYEAVFRRPAPQRVHMALMAVGLFVVLSLMLFALGNDIVCWLMRKELL</sequence>
<dbReference type="InterPro" id="IPR004387">
    <property type="entry name" value="Pept_M50_Zn"/>
</dbReference>
<keyword evidence="5 11" id="KW-0812">Transmembrane</keyword>
<keyword evidence="11" id="KW-0479">Metal-binding</keyword>
<dbReference type="InterPro" id="IPR036034">
    <property type="entry name" value="PDZ_sf"/>
</dbReference>
<proteinExistence type="inferred from homology"/>
<dbReference type="SUPFAM" id="SSF50156">
    <property type="entry name" value="PDZ domain-like"/>
    <property type="match status" value="2"/>
</dbReference>
<dbReference type="Gene3D" id="2.30.42.10">
    <property type="match status" value="1"/>
</dbReference>
<evidence type="ECO:0000259" key="12">
    <source>
        <dbReference type="SMART" id="SM00228"/>
    </source>
</evidence>
<evidence type="ECO:0000313" key="13">
    <source>
        <dbReference type="EMBL" id="MDQ2088510.1"/>
    </source>
</evidence>
<feature type="transmembrane region" description="Helical" evidence="11">
    <location>
        <begin position="114"/>
        <end position="140"/>
    </location>
</feature>
<dbReference type="Pfam" id="PF17820">
    <property type="entry name" value="PDZ_6"/>
    <property type="match status" value="1"/>
</dbReference>
<name>A0AAE3WB88_9RHOB</name>
<evidence type="ECO:0000256" key="6">
    <source>
        <dbReference type="ARBA" id="ARBA00022801"/>
    </source>
</evidence>
<accession>A0AAE3WB88</accession>
<dbReference type="SMART" id="SM00228">
    <property type="entry name" value="PDZ"/>
    <property type="match status" value="1"/>
</dbReference>
<comment type="cofactor">
    <cofactor evidence="1 11">
        <name>Zn(2+)</name>
        <dbReference type="ChEBI" id="CHEBI:29105"/>
    </cofactor>
</comment>
<dbReference type="CDD" id="cd23081">
    <property type="entry name" value="cpPDZ_EcRseP-like"/>
    <property type="match status" value="1"/>
</dbReference>
<dbReference type="GO" id="GO:0046872">
    <property type="term" value="F:metal ion binding"/>
    <property type="evidence" value="ECO:0007669"/>
    <property type="project" value="UniProtKB-KW"/>
</dbReference>
<keyword evidence="4" id="KW-0645">Protease</keyword>
<dbReference type="InterPro" id="IPR008915">
    <property type="entry name" value="Peptidase_M50"/>
</dbReference>
<keyword evidence="6 11" id="KW-0378">Hydrolase</keyword>
<dbReference type="GO" id="GO:0016020">
    <property type="term" value="C:membrane"/>
    <property type="evidence" value="ECO:0007669"/>
    <property type="project" value="UniProtKB-SubCell"/>
</dbReference>
<evidence type="ECO:0000313" key="14">
    <source>
        <dbReference type="Proteomes" id="UP001226762"/>
    </source>
</evidence>
<evidence type="ECO:0000256" key="8">
    <source>
        <dbReference type="ARBA" id="ARBA00022989"/>
    </source>
</evidence>
<dbReference type="Proteomes" id="UP001226762">
    <property type="component" value="Unassembled WGS sequence"/>
</dbReference>
<evidence type="ECO:0000256" key="1">
    <source>
        <dbReference type="ARBA" id="ARBA00001947"/>
    </source>
</evidence>
<dbReference type="PANTHER" id="PTHR42837:SF2">
    <property type="entry name" value="MEMBRANE METALLOPROTEASE ARASP2, CHLOROPLASTIC-RELATED"/>
    <property type="match status" value="1"/>
</dbReference>
<organism evidence="13 14">
    <name type="scientific">Marimonas arenosa</name>
    <dbReference type="NCBI Taxonomy" id="1795305"/>
    <lineage>
        <taxon>Bacteria</taxon>
        <taxon>Pseudomonadati</taxon>
        <taxon>Pseudomonadota</taxon>
        <taxon>Alphaproteobacteria</taxon>
        <taxon>Rhodobacterales</taxon>
        <taxon>Paracoccaceae</taxon>
        <taxon>Marimonas</taxon>
    </lineage>
</organism>
<dbReference type="AlphaFoldDB" id="A0AAE3WB88"/>
<evidence type="ECO:0000256" key="9">
    <source>
        <dbReference type="ARBA" id="ARBA00023049"/>
    </source>
</evidence>
<evidence type="ECO:0000256" key="4">
    <source>
        <dbReference type="ARBA" id="ARBA00022670"/>
    </source>
</evidence>
<evidence type="ECO:0000256" key="2">
    <source>
        <dbReference type="ARBA" id="ARBA00004141"/>
    </source>
</evidence>
<dbReference type="NCBIfam" id="TIGR00054">
    <property type="entry name" value="RIP metalloprotease RseP"/>
    <property type="match status" value="1"/>
</dbReference>